<dbReference type="AlphaFoldDB" id="A0A5C0UES8"/>
<dbReference type="Gene3D" id="1.10.8.60">
    <property type="match status" value="1"/>
</dbReference>
<proteinExistence type="predicted"/>
<evidence type="ECO:0000313" key="1">
    <source>
        <dbReference type="EMBL" id="QEK38210.1"/>
    </source>
</evidence>
<dbReference type="Proteomes" id="UP000325155">
    <property type="component" value="Chromosome"/>
</dbReference>
<dbReference type="OrthoDB" id="7390113at2"/>
<reference evidence="1 2" key="1">
    <citation type="submission" date="2019-08" db="EMBL/GenBank/DDBJ databases">
        <title>Highly reduced genomes of protist endosymbionts show evolutionary convergence.</title>
        <authorList>
            <person name="George E."/>
            <person name="Husnik F."/>
            <person name="Tashyreva D."/>
            <person name="Prokopchuk G."/>
            <person name="Horak A."/>
            <person name="Kwong W.K."/>
            <person name="Lukes J."/>
            <person name="Keeling P.J."/>
        </authorList>
    </citation>
    <scope>NUCLEOTIDE SEQUENCE [LARGE SCALE GENOMIC DNA]</scope>
    <source>
        <strain evidence="1">1605</strain>
    </source>
</reference>
<name>A0A5C0UES8_9PROT</name>
<evidence type="ECO:0000313" key="2">
    <source>
        <dbReference type="Proteomes" id="UP000325155"/>
    </source>
</evidence>
<protein>
    <submittedName>
        <fullName evidence="1">Uncharacterized protein</fullName>
    </submittedName>
</protein>
<dbReference type="SUPFAM" id="SSF52540">
    <property type="entry name" value="P-loop containing nucleoside triphosphate hydrolases"/>
    <property type="match status" value="1"/>
</dbReference>
<gene>
    <name evidence="1" type="ORF">FZC35_02425</name>
</gene>
<dbReference type="InterPro" id="IPR027417">
    <property type="entry name" value="P-loop_NTPase"/>
</dbReference>
<sequence>MILNFNWSESSSKANFFTNKTNRFIINWIENDNLWNGQTILVGPKKSGKTHLANIWKEISGGFFLDPECSNIDYSKNIIIDNVNRFSEEKIFNILFNSSQSNGNILWLIEDLNFIDNLIPDIRSRFNVITHMQIPNPDNEICIAIMHKLFRDFGLDAHNDVLQFIIKRVKRSYDEIYNAVSRIHTQCIIHKRAPSVIFVSSIFETSLN</sequence>
<accession>A0A5C0UES8</accession>
<dbReference type="EMBL" id="CP043315">
    <property type="protein sequence ID" value="QEK38210.1"/>
    <property type="molecule type" value="Genomic_DNA"/>
</dbReference>
<organism evidence="1 2">
    <name type="scientific">Candidatus Cytomitobacter indipagum</name>
    <dbReference type="NCBI Taxonomy" id="2601575"/>
    <lineage>
        <taxon>Bacteria</taxon>
        <taxon>Pseudomonadati</taxon>
        <taxon>Pseudomonadota</taxon>
        <taxon>Alphaproteobacteria</taxon>
        <taxon>Holosporales</taxon>
        <taxon>Holosporaceae</taxon>
        <taxon>Candidatus Cytomitobacter</taxon>
    </lineage>
</organism>
<dbReference type="KEGG" id="cip:FZC35_02425"/>
<dbReference type="RefSeq" id="WP_148981057.1">
    <property type="nucleotide sequence ID" value="NZ_CP043315.1"/>
</dbReference>
<keyword evidence="2" id="KW-1185">Reference proteome</keyword>